<feature type="signal peptide" evidence="2">
    <location>
        <begin position="1"/>
        <end position="21"/>
    </location>
</feature>
<dbReference type="EMBL" id="JAOSHN010000001">
    <property type="protein sequence ID" value="MCU7377016.1"/>
    <property type="molecule type" value="Genomic_DNA"/>
</dbReference>
<dbReference type="PROSITE" id="PS51257">
    <property type="entry name" value="PROKAR_LIPOPROTEIN"/>
    <property type="match status" value="1"/>
</dbReference>
<proteinExistence type="predicted"/>
<keyword evidence="4" id="KW-1185">Reference proteome</keyword>
<feature type="compositionally biased region" description="Polar residues" evidence="1">
    <location>
        <begin position="58"/>
        <end position="72"/>
    </location>
</feature>
<comment type="caution">
    <text evidence="3">The sequence shown here is derived from an EMBL/GenBank/DDBJ whole genome shotgun (WGS) entry which is preliminary data.</text>
</comment>
<dbReference type="AlphaFoldDB" id="A0A9J6QHM7"/>
<evidence type="ECO:0000313" key="3">
    <source>
        <dbReference type="EMBL" id="MCU7377016.1"/>
    </source>
</evidence>
<gene>
    <name evidence="3" type="ORF">OBO34_01465</name>
</gene>
<evidence type="ECO:0008006" key="5">
    <source>
        <dbReference type="Google" id="ProtNLM"/>
    </source>
</evidence>
<evidence type="ECO:0000256" key="1">
    <source>
        <dbReference type="SAM" id="MobiDB-lite"/>
    </source>
</evidence>
<dbReference type="RefSeq" id="WP_253020542.1">
    <property type="nucleotide sequence ID" value="NZ_JAOSHN010000001.1"/>
</dbReference>
<feature type="region of interest" description="Disordered" evidence="1">
    <location>
        <begin position="45"/>
        <end position="118"/>
    </location>
</feature>
<dbReference type="InterPro" id="IPR011050">
    <property type="entry name" value="Pectin_lyase_fold/virulence"/>
</dbReference>
<feature type="chain" id="PRO_5039929741" description="Carbohydrate-binding domain-containing protein" evidence="2">
    <location>
        <begin position="22"/>
        <end position="573"/>
    </location>
</feature>
<evidence type="ECO:0000256" key="2">
    <source>
        <dbReference type="SAM" id="SignalP"/>
    </source>
</evidence>
<name>A0A9J6QHM7_9FIRM</name>
<sequence>MGKLKIAIAVFSAILLLTAMTACTSKDDEVYGKITKINDTKITVETGAYEEPPKLEKNSSTQSETGSQTDSTSKADNKAADSNEPPQISDGGQPSDSSGQDRSNGRFPEGINGFTADGGSATYILSDNIDITGLEEGILVKLTLDDDTVTAIEIIHQPGNAPGGSAGSETGATKTSATFTVSGGKQTSANKDYESEEANVSAVLVENKGSLAISGGSLIKSGDTTDDTESNFYGLNAILSASGGSKITLDGTTLTSSSDGSNAIFATGKGSKIVAKNFSIYTTGDSARGLDATYKGTIIATGGDISTKGSHCAPIATDRGEGTIQVSDTSVSAEGDGSPCIYSTGIITAANVTGYATGSQIAVVEGKNSISLDHCVLQGAGKNGIMLYQSTSGDAAEGEASFNAADSTLTTTSKGPMFYVTNTEASATLKNTKLYYSSGILINAAGNKTNNWGKAGENGGNFTLTGISQNLEGNVKCDQISTVTLNLTEKSAFKGSINAGNSAKSATIHLDKSSTWTMTGDSYVSAITNKDTACSNIKSNGFTLYYDKSNAANKWLDGKTLSLSGGGKLTPAG</sequence>
<dbReference type="InterPro" id="IPR012332">
    <property type="entry name" value="Autotransporter_pectin_lyase_C"/>
</dbReference>
<evidence type="ECO:0000313" key="4">
    <source>
        <dbReference type="Proteomes" id="UP001065549"/>
    </source>
</evidence>
<feature type="compositionally biased region" description="Low complexity" evidence="1">
    <location>
        <begin position="87"/>
        <end position="102"/>
    </location>
</feature>
<dbReference type="Proteomes" id="UP001065549">
    <property type="component" value="Unassembled WGS sequence"/>
</dbReference>
<dbReference type="Gene3D" id="2.160.20.20">
    <property type="match status" value="1"/>
</dbReference>
<keyword evidence="2" id="KW-0732">Signal</keyword>
<reference evidence="3" key="1">
    <citation type="submission" date="2022-09" db="EMBL/GenBank/DDBJ databases">
        <title>Culturomic study of gut microbiota in children with autism spectrum disorder.</title>
        <authorList>
            <person name="Efimov B.A."/>
            <person name="Chaplin A.V."/>
            <person name="Sokolova S.R."/>
            <person name="Pikina A.P."/>
            <person name="Korzhanova M."/>
            <person name="Belova V."/>
            <person name="Korostin D."/>
        </authorList>
    </citation>
    <scope>NUCLEOTIDE SEQUENCE</scope>
    <source>
        <strain evidence="3">ASD5510</strain>
    </source>
</reference>
<protein>
    <recommendedName>
        <fullName evidence="5">Carbohydrate-binding domain-containing protein</fullName>
    </recommendedName>
</protein>
<organism evidence="3 4">
    <name type="scientific">Hominibacterium faecale</name>
    <dbReference type="NCBI Taxonomy" id="2839743"/>
    <lineage>
        <taxon>Bacteria</taxon>
        <taxon>Bacillati</taxon>
        <taxon>Bacillota</taxon>
        <taxon>Clostridia</taxon>
        <taxon>Peptostreptococcales</taxon>
        <taxon>Anaerovoracaceae</taxon>
        <taxon>Hominibacterium</taxon>
    </lineage>
</organism>
<dbReference type="SUPFAM" id="SSF51126">
    <property type="entry name" value="Pectin lyase-like"/>
    <property type="match status" value="1"/>
</dbReference>
<accession>A0A9J6QHM7</accession>